<dbReference type="InParanoid" id="A0A0C2SQQ5"/>
<dbReference type="EMBL" id="KN818241">
    <property type="protein sequence ID" value="KIL65610.1"/>
    <property type="molecule type" value="Genomic_DNA"/>
</dbReference>
<keyword evidence="3" id="KW-1185">Reference proteome</keyword>
<name>A0A0C2SQQ5_AMAMK</name>
<evidence type="ECO:0008006" key="4">
    <source>
        <dbReference type="Google" id="ProtNLM"/>
    </source>
</evidence>
<organism evidence="2 3">
    <name type="scientific">Amanita muscaria (strain Koide BX008)</name>
    <dbReference type="NCBI Taxonomy" id="946122"/>
    <lineage>
        <taxon>Eukaryota</taxon>
        <taxon>Fungi</taxon>
        <taxon>Dikarya</taxon>
        <taxon>Basidiomycota</taxon>
        <taxon>Agaricomycotina</taxon>
        <taxon>Agaricomycetes</taxon>
        <taxon>Agaricomycetidae</taxon>
        <taxon>Agaricales</taxon>
        <taxon>Pluteineae</taxon>
        <taxon>Amanitaceae</taxon>
        <taxon>Amanita</taxon>
    </lineage>
</organism>
<reference evidence="2 3" key="1">
    <citation type="submission" date="2014-04" db="EMBL/GenBank/DDBJ databases">
        <title>Evolutionary Origins and Diversification of the Mycorrhizal Mutualists.</title>
        <authorList>
            <consortium name="DOE Joint Genome Institute"/>
            <consortium name="Mycorrhizal Genomics Consortium"/>
            <person name="Kohler A."/>
            <person name="Kuo A."/>
            <person name="Nagy L.G."/>
            <person name="Floudas D."/>
            <person name="Copeland A."/>
            <person name="Barry K.W."/>
            <person name="Cichocki N."/>
            <person name="Veneault-Fourrey C."/>
            <person name="LaButti K."/>
            <person name="Lindquist E.A."/>
            <person name="Lipzen A."/>
            <person name="Lundell T."/>
            <person name="Morin E."/>
            <person name="Murat C."/>
            <person name="Riley R."/>
            <person name="Ohm R."/>
            <person name="Sun H."/>
            <person name="Tunlid A."/>
            <person name="Henrissat B."/>
            <person name="Grigoriev I.V."/>
            <person name="Hibbett D.S."/>
            <person name="Martin F."/>
        </authorList>
    </citation>
    <scope>NUCLEOTIDE SEQUENCE [LARGE SCALE GENOMIC DNA]</scope>
    <source>
        <strain evidence="2 3">Koide BX008</strain>
    </source>
</reference>
<evidence type="ECO:0000256" key="1">
    <source>
        <dbReference type="SAM" id="SignalP"/>
    </source>
</evidence>
<accession>A0A0C2SQQ5</accession>
<proteinExistence type="predicted"/>
<evidence type="ECO:0000313" key="2">
    <source>
        <dbReference type="EMBL" id="KIL65610.1"/>
    </source>
</evidence>
<dbReference type="HOGENOM" id="CLU_2670562_0_0_1"/>
<dbReference type="AlphaFoldDB" id="A0A0C2SQQ5"/>
<feature type="chain" id="PRO_5002155568" description="Secreted protein" evidence="1">
    <location>
        <begin position="20"/>
        <end position="75"/>
    </location>
</feature>
<evidence type="ECO:0000313" key="3">
    <source>
        <dbReference type="Proteomes" id="UP000054549"/>
    </source>
</evidence>
<sequence>MRAARLIWVSTIWFVGHESATVSHTMHRICLILDPLVFNCPVWNWSYCQPHYASYLILDSFGFRLSASFFRDHNA</sequence>
<dbReference type="Proteomes" id="UP000054549">
    <property type="component" value="Unassembled WGS sequence"/>
</dbReference>
<gene>
    <name evidence="2" type="ORF">M378DRAFT_519794</name>
</gene>
<protein>
    <recommendedName>
        <fullName evidence="4">Secreted protein</fullName>
    </recommendedName>
</protein>
<keyword evidence="1" id="KW-0732">Signal</keyword>
<feature type="signal peptide" evidence="1">
    <location>
        <begin position="1"/>
        <end position="19"/>
    </location>
</feature>